<feature type="transmembrane region" description="Helical" evidence="10">
    <location>
        <begin position="1428"/>
        <end position="1450"/>
    </location>
</feature>
<evidence type="ECO:0000256" key="6">
    <source>
        <dbReference type="ARBA" id="ARBA00022824"/>
    </source>
</evidence>
<feature type="transmembrane region" description="Helical" evidence="10">
    <location>
        <begin position="114"/>
        <end position="134"/>
    </location>
</feature>
<dbReference type="Pfam" id="PF25140">
    <property type="entry name" value="PGAP1_TMD"/>
    <property type="match status" value="1"/>
</dbReference>
<dbReference type="OrthoDB" id="348976at2759"/>
<comment type="caution">
    <text evidence="14">The sequence shown here is derived from an EMBL/GenBank/DDBJ whole genome shotgun (WGS) entry which is preliminary data.</text>
</comment>
<dbReference type="EMBL" id="JANBPT010001104">
    <property type="protein sequence ID" value="KAJ1910049.1"/>
    <property type="molecule type" value="Genomic_DNA"/>
</dbReference>
<organism evidence="14 15">
    <name type="scientific">Tieghemiomyces parasiticus</name>
    <dbReference type="NCBI Taxonomy" id="78921"/>
    <lineage>
        <taxon>Eukaryota</taxon>
        <taxon>Fungi</taxon>
        <taxon>Fungi incertae sedis</taxon>
        <taxon>Zoopagomycota</taxon>
        <taxon>Kickxellomycotina</taxon>
        <taxon>Dimargaritomycetes</taxon>
        <taxon>Dimargaritales</taxon>
        <taxon>Dimargaritaceae</taxon>
        <taxon>Tieghemiomyces</taxon>
    </lineage>
</organism>
<evidence type="ECO:0000313" key="15">
    <source>
        <dbReference type="Proteomes" id="UP001150569"/>
    </source>
</evidence>
<feature type="transmembrane region" description="Helical" evidence="10">
    <location>
        <begin position="1230"/>
        <end position="1250"/>
    </location>
</feature>
<dbReference type="GO" id="GO:0005789">
    <property type="term" value="C:endoplasmic reticulum membrane"/>
    <property type="evidence" value="ECO:0007669"/>
    <property type="project" value="UniProtKB-SubCell"/>
</dbReference>
<dbReference type="GO" id="GO:0006505">
    <property type="term" value="P:GPI anchor metabolic process"/>
    <property type="evidence" value="ECO:0007669"/>
    <property type="project" value="TreeGrafter"/>
</dbReference>
<evidence type="ECO:0000256" key="8">
    <source>
        <dbReference type="ARBA" id="ARBA00022989"/>
    </source>
</evidence>
<feature type="domain" description="GPI inositol-deacylase transmembrane" evidence="13">
    <location>
        <begin position="1082"/>
        <end position="1279"/>
    </location>
</feature>
<evidence type="ECO:0000259" key="12">
    <source>
        <dbReference type="Pfam" id="PF07819"/>
    </source>
</evidence>
<feature type="transmembrane region" description="Helical" evidence="10">
    <location>
        <begin position="846"/>
        <end position="864"/>
    </location>
</feature>
<feature type="domain" description="GPI inositol-deacylase PGAP1-like alpha/beta" evidence="12">
    <location>
        <begin position="189"/>
        <end position="438"/>
    </location>
</feature>
<comment type="subcellular location">
    <subcellularLocation>
        <location evidence="1">Endoplasmic reticulum membrane</location>
        <topology evidence="1">Multi-pass membrane protein</topology>
    </subcellularLocation>
</comment>
<reference evidence="14" key="1">
    <citation type="submission" date="2022-07" db="EMBL/GenBank/DDBJ databases">
        <title>Phylogenomic reconstructions and comparative analyses of Kickxellomycotina fungi.</title>
        <authorList>
            <person name="Reynolds N.K."/>
            <person name="Stajich J.E."/>
            <person name="Barry K."/>
            <person name="Grigoriev I.V."/>
            <person name="Crous P."/>
            <person name="Smith M.E."/>
        </authorList>
    </citation>
    <scope>NUCLEOTIDE SEQUENCE</scope>
    <source>
        <strain evidence="14">RSA 861</strain>
    </source>
</reference>
<feature type="transmembrane region" description="Helical" evidence="10">
    <location>
        <begin position="1270"/>
        <end position="1289"/>
    </location>
</feature>
<keyword evidence="5 10" id="KW-0378">Hydrolase</keyword>
<evidence type="ECO:0000256" key="9">
    <source>
        <dbReference type="ARBA" id="ARBA00023136"/>
    </source>
</evidence>
<evidence type="ECO:0000256" key="11">
    <source>
        <dbReference type="SAM" id="MobiDB-lite"/>
    </source>
</evidence>
<name>A0A9W7ZTC6_9FUNG</name>
<proteinExistence type="inferred from homology"/>
<dbReference type="PANTHER" id="PTHR15495">
    <property type="entry name" value="NEGATIVE REGULATOR OF VESICLE FORMATION-RELATED"/>
    <property type="match status" value="1"/>
</dbReference>
<accession>A0A9W7ZTC6</accession>
<comment type="similarity">
    <text evidence="2 10">Belongs to the GPI inositol-deacylase family.</text>
</comment>
<evidence type="ECO:0000256" key="4">
    <source>
        <dbReference type="ARBA" id="ARBA00022692"/>
    </source>
</evidence>
<evidence type="ECO:0000256" key="1">
    <source>
        <dbReference type="ARBA" id="ARBA00004477"/>
    </source>
</evidence>
<evidence type="ECO:0000256" key="2">
    <source>
        <dbReference type="ARBA" id="ARBA00006931"/>
    </source>
</evidence>
<protein>
    <recommendedName>
        <fullName evidence="10">GPI inositol-deacylase</fullName>
        <ecNumber evidence="10">3.1.-.-</ecNumber>
    </recommendedName>
</protein>
<keyword evidence="9 10" id="KW-0472">Membrane</keyword>
<feature type="region of interest" description="Disordered" evidence="11">
    <location>
        <begin position="666"/>
        <end position="685"/>
    </location>
</feature>
<feature type="region of interest" description="Disordered" evidence="11">
    <location>
        <begin position="1133"/>
        <end position="1165"/>
    </location>
</feature>
<dbReference type="InterPro" id="IPR012908">
    <property type="entry name" value="PGAP1-ab_dom-like"/>
</dbReference>
<sequence>MDSPPADDDAINMDPTSVLITSSAIQRHLRRRRPFSRGLRAPARLTMQKPAPDCHGTALAPSLSRRRYNDDDSPSSDTLTLAGGETVGPAGLAAAGSHRAAFPARRPRFGCTRLLILLATFAVTLLGLMLHAFFRGQADPQGCDMFYMYPVYYRQNGLDITQTRFAHKYSLYLYREGGVDELLAEPFRIPVLFIPGNAGSYKQVRSIAAVTSRQYATTRQQFAEAAFDDGNIGFDFFTLDLNEEFTALHGYSLREQAEFVNDAVRYILSRYPTTRDRYRSHLDLRGNDDLPWVPPASVILLGHSMGGVVARTAVTLSNYHPGSVNTILTLSSPHLSPPAALESYVDNLYRTTNEFWIREFNRPVSESLLDDMALVSIAGGNLDAMVGSDLAFVDTSVPPNHGFTVFTTQIPGVWLSMDHQSILWCKQMVEVVGRTLMAVVDARRPGQTKPLTRRMYELRRWLVTDPDSLRTETAWARLAAPAGPVWDTVLRPANDPFPGHLPVEMSAWNATQLRLAWSPRPTVHLLTTNRAGLVTADGPTTPTGWETFSGRSLGSSDADVLLCRAADRLALDQALRAAEGLTSWYNLRSLLTTCYSTAPGASRIPAFAVPEPNPQRRPAYNFLSLPAELVADFDAVLVYYGASPLPYNPASHLDFLLARQIDDETSMHDEPTAATSTASPTSPPAGAVHRLSVGVVELLTSLVRPLAFNVGSAGTALRTAVHLDIPDNPLYAYWLHIQPRPSTLANPAFPPILFQSDATHSEGRFWFNISRAHLDFHRRGPYVPAELLAGDRRPADSTVGPATEGSPHRWLGLQLTLFADPSAVDGYDLELTLDVYGTVARLFKRYELVLLGFVMIYTLFAWKLQWKSWNRERRYVSFPAALNRFVQSRFLLFNAGLMGLSFLQSCLLDHLATYRSSWIVTDAAPAGDAVLQSPQGSKGAWWLTFRAFAWISNAFLGHRGDGTWLLLVAMSACALGTLVMGWVLLDGAIHVLAFVTLFARQRLQATARRWPHLMGRRWIRLSPRSGTLVWPRASVDILNRYNLFFLPESSDIPPHLAASSVPLMRRRSAFASSYRANTTFRTYRKALTVVILLVAVATFVPYQFAFCSLWAYHLITCIKTQITCQIFRQARNPIPGGHSTKERTSAEYPTASSTNSHPLTPSTTGTAVDAQALRDHLAAAVAAAPSGAKETHHRRSPSTPASTLDDAPIVRDGDHNDFAYVIHRQYDYQLTVLIFMMLLLPYNMPEIVVWMRNLAVNWTEDAASDHNVFWLGPFLILTTFSGAFILPYLPMAGPSSDGGGTGILGTSLVGSALSKVSQSHQGTWSDTDLRSVLSGTPSEFLSPTPSPPITPHSATTLLPDYHRDLRLAPPTSVHTSVASPSTAMPTPGLLHSPWFASVTDWGFNVYISLILVLGFQRAYLMYTWGTLFASWIALLYIIESGAFFEVLRIARYYVGRRKAM</sequence>
<dbReference type="GO" id="GO:0006888">
    <property type="term" value="P:endoplasmic reticulum to Golgi vesicle-mediated transport"/>
    <property type="evidence" value="ECO:0007669"/>
    <property type="project" value="TreeGrafter"/>
</dbReference>
<evidence type="ECO:0000256" key="10">
    <source>
        <dbReference type="RuleBase" id="RU365011"/>
    </source>
</evidence>
<feature type="transmembrane region" description="Helical" evidence="10">
    <location>
        <begin position="890"/>
        <end position="912"/>
    </location>
</feature>
<feature type="compositionally biased region" description="Polar residues" evidence="11">
    <location>
        <begin position="1150"/>
        <end position="1165"/>
    </location>
</feature>
<keyword evidence="4 10" id="KW-0812">Transmembrane</keyword>
<keyword evidence="7 10" id="KW-0653">Protein transport</keyword>
<feature type="transmembrane region" description="Helical" evidence="10">
    <location>
        <begin position="964"/>
        <end position="985"/>
    </location>
</feature>
<evidence type="ECO:0000256" key="3">
    <source>
        <dbReference type="ARBA" id="ARBA00022448"/>
    </source>
</evidence>
<gene>
    <name evidence="14" type="primary">BST1_2</name>
    <name evidence="14" type="ORF">IWQ60_010861</name>
</gene>
<feature type="transmembrane region" description="Helical" evidence="10">
    <location>
        <begin position="1403"/>
        <end position="1422"/>
    </location>
</feature>
<dbReference type="SUPFAM" id="SSF53474">
    <property type="entry name" value="alpha/beta-Hydrolases"/>
    <property type="match status" value="1"/>
</dbReference>
<dbReference type="Gene3D" id="3.40.50.1820">
    <property type="entry name" value="alpha/beta hydrolase"/>
    <property type="match status" value="1"/>
</dbReference>
<comment type="function">
    <text evidence="10">Involved in inositol deacylation of GPI-anchored proteins which plays important roles in the quality control and ER-associated degradation of GPI-anchored proteins.</text>
</comment>
<keyword evidence="6 10" id="KW-0256">Endoplasmic reticulum</keyword>
<dbReference type="GO" id="GO:0050185">
    <property type="term" value="F:phosphatidylinositol deacylase activity"/>
    <property type="evidence" value="ECO:0007669"/>
    <property type="project" value="TreeGrafter"/>
</dbReference>
<evidence type="ECO:0000313" key="14">
    <source>
        <dbReference type="EMBL" id="KAJ1910049.1"/>
    </source>
</evidence>
<keyword evidence="8 10" id="KW-1133">Transmembrane helix</keyword>
<evidence type="ECO:0000256" key="7">
    <source>
        <dbReference type="ARBA" id="ARBA00022927"/>
    </source>
</evidence>
<dbReference type="GO" id="GO:0015031">
    <property type="term" value="P:protein transport"/>
    <property type="evidence" value="ECO:0007669"/>
    <property type="project" value="UniProtKB-KW"/>
</dbReference>
<dbReference type="PANTHER" id="PTHR15495:SF7">
    <property type="entry name" value="GPI INOSITOL-DEACYLASE"/>
    <property type="match status" value="1"/>
</dbReference>
<feature type="region of interest" description="Disordered" evidence="11">
    <location>
        <begin position="31"/>
        <end position="82"/>
    </location>
</feature>
<dbReference type="Pfam" id="PF07819">
    <property type="entry name" value="PGAP1"/>
    <property type="match status" value="1"/>
</dbReference>
<dbReference type="EC" id="3.1.-.-" evidence="10"/>
<evidence type="ECO:0000256" key="5">
    <source>
        <dbReference type="ARBA" id="ARBA00022801"/>
    </source>
</evidence>
<dbReference type="InterPro" id="IPR029058">
    <property type="entry name" value="AB_hydrolase_fold"/>
</dbReference>
<dbReference type="Proteomes" id="UP001150569">
    <property type="component" value="Unassembled WGS sequence"/>
</dbReference>
<evidence type="ECO:0000259" key="13">
    <source>
        <dbReference type="Pfam" id="PF25140"/>
    </source>
</evidence>
<feature type="region of interest" description="Disordered" evidence="11">
    <location>
        <begin position="1184"/>
        <end position="1208"/>
    </location>
</feature>
<keyword evidence="15" id="KW-1185">Reference proteome</keyword>
<dbReference type="InterPro" id="IPR039529">
    <property type="entry name" value="PGAP1/BST1"/>
</dbReference>
<dbReference type="InterPro" id="IPR056824">
    <property type="entry name" value="PGAP1_TMD"/>
</dbReference>
<keyword evidence="3 10" id="KW-0813">Transport</keyword>
<feature type="transmembrane region" description="Helical" evidence="10">
    <location>
        <begin position="1086"/>
        <end position="1112"/>
    </location>
</feature>